<dbReference type="EMBL" id="WJQS01000001">
    <property type="protein sequence ID" value="MRI84478.1"/>
    <property type="molecule type" value="Genomic_DNA"/>
</dbReference>
<comment type="caution">
    <text evidence="5">The sequence shown here is derived from an EMBL/GenBank/DDBJ whole genome shotgun (WGS) entry which is preliminary data.</text>
</comment>
<dbReference type="PROSITE" id="PS00041">
    <property type="entry name" value="HTH_ARAC_FAMILY_1"/>
    <property type="match status" value="1"/>
</dbReference>
<gene>
    <name evidence="5" type="ORF">GIY09_01005</name>
</gene>
<organism evidence="5 6">
    <name type="scientific">Fundicoccus ignavus</name>
    <dbReference type="NCBI Taxonomy" id="2664442"/>
    <lineage>
        <taxon>Bacteria</taxon>
        <taxon>Bacillati</taxon>
        <taxon>Bacillota</taxon>
        <taxon>Bacilli</taxon>
        <taxon>Lactobacillales</taxon>
        <taxon>Aerococcaceae</taxon>
        <taxon>Fundicoccus</taxon>
    </lineage>
</organism>
<dbReference type="Pfam" id="PF02311">
    <property type="entry name" value="AraC_binding"/>
    <property type="match status" value="1"/>
</dbReference>
<dbReference type="Pfam" id="PF12833">
    <property type="entry name" value="HTH_18"/>
    <property type="match status" value="1"/>
</dbReference>
<keyword evidence="6" id="KW-1185">Reference proteome</keyword>
<feature type="domain" description="HTH araC/xylS-type" evidence="4">
    <location>
        <begin position="176"/>
        <end position="274"/>
    </location>
</feature>
<dbReference type="SUPFAM" id="SSF51215">
    <property type="entry name" value="Regulatory protein AraC"/>
    <property type="match status" value="1"/>
</dbReference>
<dbReference type="GO" id="GO:0003700">
    <property type="term" value="F:DNA-binding transcription factor activity"/>
    <property type="evidence" value="ECO:0007669"/>
    <property type="project" value="InterPro"/>
</dbReference>
<dbReference type="PANTHER" id="PTHR43280">
    <property type="entry name" value="ARAC-FAMILY TRANSCRIPTIONAL REGULATOR"/>
    <property type="match status" value="1"/>
</dbReference>
<proteinExistence type="predicted"/>
<dbReference type="RefSeq" id="WP_153862943.1">
    <property type="nucleotide sequence ID" value="NZ_WJQS01000001.1"/>
</dbReference>
<evidence type="ECO:0000256" key="1">
    <source>
        <dbReference type="ARBA" id="ARBA00023015"/>
    </source>
</evidence>
<dbReference type="Proteomes" id="UP000430975">
    <property type="component" value="Unassembled WGS sequence"/>
</dbReference>
<dbReference type="CDD" id="cd06986">
    <property type="entry name" value="cupin_MmsR-like_N"/>
    <property type="match status" value="1"/>
</dbReference>
<dbReference type="Gene3D" id="2.60.120.280">
    <property type="entry name" value="Regulatory protein AraC"/>
    <property type="match status" value="1"/>
</dbReference>
<dbReference type="InterPro" id="IPR037923">
    <property type="entry name" value="HTH-like"/>
</dbReference>
<evidence type="ECO:0000256" key="3">
    <source>
        <dbReference type="ARBA" id="ARBA00023163"/>
    </source>
</evidence>
<keyword evidence="1" id="KW-0805">Transcription regulation</keyword>
<dbReference type="Gene3D" id="1.10.10.60">
    <property type="entry name" value="Homeodomain-like"/>
    <property type="match status" value="2"/>
</dbReference>
<keyword evidence="3" id="KW-0804">Transcription</keyword>
<name>A0A6I2GIS1_9LACT</name>
<dbReference type="InterPro" id="IPR009057">
    <property type="entry name" value="Homeodomain-like_sf"/>
</dbReference>
<evidence type="ECO:0000313" key="5">
    <source>
        <dbReference type="EMBL" id="MRI84478.1"/>
    </source>
</evidence>
<dbReference type="SMART" id="SM00342">
    <property type="entry name" value="HTH_ARAC"/>
    <property type="match status" value="1"/>
</dbReference>
<reference evidence="5 6" key="1">
    <citation type="submission" date="2019-11" db="EMBL/GenBank/DDBJ databases">
        <title>Characterisation of Fundicoccus ignavus gen. nov. sp. nov., a novel genus of the family Aerococcaceae isolated from bulk tank milk.</title>
        <authorList>
            <person name="Siebert A."/>
            <person name="Huptas C."/>
            <person name="Wenning M."/>
            <person name="Scherer S."/>
            <person name="Doll E.V."/>
        </authorList>
    </citation>
    <scope>NUCLEOTIDE SEQUENCE [LARGE SCALE GENOMIC DNA]</scope>
    <source>
        <strain evidence="5 6">WS4759</strain>
    </source>
</reference>
<sequence length="286" mass="33295">MLYYTDYESNTTDLKIEFYGFEDCKPNQSFGPAVRDQFVLHYIQSGKGTFYCNGNSYHLGKGDFFLLKPGVETYYQADETHSWSYYWIGLSGNKVHNYLQQSSLFNDTVLTGVTEDYVKKITDKFNDIIDLMGLNNFNTYYHLSLFEMTYSLLRLLITVSSDNGHSTLTDKKRYVIQMKNYIDSNYSKEIIIADIANKMALNRSYLSRIFKEEYQLSPKNYLSNLRIEKAKQLLLDTDESISTVSVEVGYKDVLAFSRAFKAHTNYSPSHYRESYDTKNHTVISRN</sequence>
<dbReference type="InterPro" id="IPR018060">
    <property type="entry name" value="HTH_AraC"/>
</dbReference>
<evidence type="ECO:0000259" key="4">
    <source>
        <dbReference type="PROSITE" id="PS01124"/>
    </source>
</evidence>
<dbReference type="AlphaFoldDB" id="A0A6I2GIS1"/>
<dbReference type="PROSITE" id="PS01124">
    <property type="entry name" value="HTH_ARAC_FAMILY_2"/>
    <property type="match status" value="1"/>
</dbReference>
<keyword evidence="2" id="KW-0238">DNA-binding</keyword>
<dbReference type="GO" id="GO:0043565">
    <property type="term" value="F:sequence-specific DNA binding"/>
    <property type="evidence" value="ECO:0007669"/>
    <property type="project" value="InterPro"/>
</dbReference>
<evidence type="ECO:0000256" key="2">
    <source>
        <dbReference type="ARBA" id="ARBA00023125"/>
    </source>
</evidence>
<dbReference type="PANTHER" id="PTHR43280:SF30">
    <property type="entry name" value="MMSAB OPERON REGULATORY PROTEIN"/>
    <property type="match status" value="1"/>
</dbReference>
<protein>
    <submittedName>
        <fullName evidence="5">Helix-turn-helix domain-containing protein</fullName>
    </submittedName>
</protein>
<dbReference type="InterPro" id="IPR003313">
    <property type="entry name" value="AraC-bd"/>
</dbReference>
<dbReference type="InterPro" id="IPR018062">
    <property type="entry name" value="HTH_AraC-typ_CS"/>
</dbReference>
<dbReference type="SUPFAM" id="SSF46689">
    <property type="entry name" value="Homeodomain-like"/>
    <property type="match status" value="2"/>
</dbReference>
<evidence type="ECO:0000313" key="6">
    <source>
        <dbReference type="Proteomes" id="UP000430975"/>
    </source>
</evidence>
<accession>A0A6I2GIS1</accession>